<evidence type="ECO:0000256" key="2">
    <source>
        <dbReference type="ARBA" id="ARBA00023239"/>
    </source>
</evidence>
<evidence type="ECO:0000313" key="4">
    <source>
        <dbReference type="Proteomes" id="UP000182624"/>
    </source>
</evidence>
<proteinExistence type="inferred from homology"/>
<keyword evidence="2" id="KW-0456">Lyase</keyword>
<evidence type="ECO:0000256" key="1">
    <source>
        <dbReference type="ARBA" id="ARBA00009174"/>
    </source>
</evidence>
<dbReference type="Gene3D" id="3.10.129.10">
    <property type="entry name" value="Hotdog Thioesterase"/>
    <property type="match status" value="1"/>
</dbReference>
<dbReference type="GO" id="GO:0016829">
    <property type="term" value="F:lyase activity"/>
    <property type="evidence" value="ECO:0007669"/>
    <property type="project" value="UniProtKB-KW"/>
</dbReference>
<comment type="similarity">
    <text evidence="1">Belongs to the thioester dehydratase family. FabZ subfamily.</text>
</comment>
<accession>A0A1I5Y7Z1</accession>
<evidence type="ECO:0000313" key="3">
    <source>
        <dbReference type="EMBL" id="SFQ40335.1"/>
    </source>
</evidence>
<dbReference type="RefSeq" id="WP_074891757.1">
    <property type="nucleotide sequence ID" value="NZ_FOXO01000042.1"/>
</dbReference>
<dbReference type="Proteomes" id="UP000182624">
    <property type="component" value="Unassembled WGS sequence"/>
</dbReference>
<dbReference type="SUPFAM" id="SSF54637">
    <property type="entry name" value="Thioesterase/thiol ester dehydrase-isomerase"/>
    <property type="match status" value="1"/>
</dbReference>
<dbReference type="NCBIfam" id="NF000582">
    <property type="entry name" value="PRK00006.1"/>
    <property type="match status" value="1"/>
</dbReference>
<dbReference type="InterPro" id="IPR029069">
    <property type="entry name" value="HotDog_dom_sf"/>
</dbReference>
<reference evidence="4" key="1">
    <citation type="submission" date="2016-10" db="EMBL/GenBank/DDBJ databases">
        <authorList>
            <person name="Varghese N."/>
            <person name="Submissions S."/>
        </authorList>
    </citation>
    <scope>NUCLEOTIDE SEQUENCE [LARGE SCALE GENOMIC DNA]</scope>
    <source>
        <strain evidence="4">P18</strain>
    </source>
</reference>
<dbReference type="CDD" id="cd01288">
    <property type="entry name" value="FabZ"/>
    <property type="match status" value="1"/>
</dbReference>
<protein>
    <submittedName>
        <fullName evidence="3">3-hydroxyacyl-[acyl-carrier-protein] dehydratase</fullName>
    </submittedName>
</protein>
<dbReference type="InterPro" id="IPR013114">
    <property type="entry name" value="FabA_FabZ"/>
</dbReference>
<dbReference type="PANTHER" id="PTHR30272:SF1">
    <property type="entry name" value="3-HYDROXYACYL-[ACYL-CARRIER-PROTEIN] DEHYDRATASE"/>
    <property type="match status" value="1"/>
</dbReference>
<dbReference type="OrthoDB" id="9772788at2"/>
<dbReference type="EMBL" id="FOXO01000042">
    <property type="protein sequence ID" value="SFQ40335.1"/>
    <property type="molecule type" value="Genomic_DNA"/>
</dbReference>
<dbReference type="PANTHER" id="PTHR30272">
    <property type="entry name" value="3-HYDROXYACYL-[ACYL-CARRIER-PROTEIN] DEHYDRATASE"/>
    <property type="match status" value="1"/>
</dbReference>
<sequence length="148" mass="16708">MNREEIKKILPHREPMLLVDEAYLNEDGSATGFYKVRGDEFFLQGHFPGNPIVPGVIQCEMMAQSACIMFEEKMKGKDATPVYTGLDKVRFRGMIKPGDTIRIDTKLIRDAHPMYLLHGELTVDGKKCMSGDFSFVILEHDTVRSVVG</sequence>
<dbReference type="Pfam" id="PF07977">
    <property type="entry name" value="FabA"/>
    <property type="match status" value="1"/>
</dbReference>
<keyword evidence="4" id="KW-1185">Reference proteome</keyword>
<organism evidence="3 4">
    <name type="scientific">Butyrivibrio proteoclasticus</name>
    <dbReference type="NCBI Taxonomy" id="43305"/>
    <lineage>
        <taxon>Bacteria</taxon>
        <taxon>Bacillati</taxon>
        <taxon>Bacillota</taxon>
        <taxon>Clostridia</taxon>
        <taxon>Lachnospirales</taxon>
        <taxon>Lachnospiraceae</taxon>
        <taxon>Butyrivibrio</taxon>
    </lineage>
</organism>
<name>A0A1I5Y7Z1_9FIRM</name>
<gene>
    <name evidence="3" type="ORF">SAMN04487928_1426</name>
</gene>
<dbReference type="AlphaFoldDB" id="A0A1I5Y7Z1"/>